<gene>
    <name evidence="5" type="ORF">JI751_01585</name>
</gene>
<evidence type="ECO:0000313" key="5">
    <source>
        <dbReference type="EMBL" id="MBL0746289.1"/>
    </source>
</evidence>
<keyword evidence="1" id="KW-0805">Transcription regulation</keyword>
<dbReference type="EMBL" id="JAERSG010000001">
    <property type="protein sequence ID" value="MBL0746289.1"/>
    <property type="molecule type" value="Genomic_DNA"/>
</dbReference>
<evidence type="ECO:0000256" key="2">
    <source>
        <dbReference type="ARBA" id="ARBA00023163"/>
    </source>
</evidence>
<dbReference type="RefSeq" id="WP_201932599.1">
    <property type="nucleotide sequence ID" value="NZ_JAERSG010000001.1"/>
</dbReference>
<proteinExistence type="predicted"/>
<protein>
    <submittedName>
        <fullName evidence="5">Zf-HC2 domain-containing protein</fullName>
    </submittedName>
</protein>
<feature type="domain" description="Putative zinc-finger" evidence="4">
    <location>
        <begin position="13"/>
        <end position="43"/>
    </location>
</feature>
<comment type="caution">
    <text evidence="5">The sequence shown here is derived from an EMBL/GenBank/DDBJ whole genome shotgun (WGS) entry which is preliminary data.</text>
</comment>
<evidence type="ECO:0000259" key="4">
    <source>
        <dbReference type="Pfam" id="PF13490"/>
    </source>
</evidence>
<accession>A0ABS1L3M4</accession>
<sequence>MSADDEAAHRGLRELLGSYALGHLSGPDEDRLRAHLDGCAGCRAQLDELAPLAGRLGLVDPRAFGDVPVPPPTLGEDVRRAVSQARAERDADELAQRRAAAAEQRRHRWVGTLTAAAVVLVALVGGAVIGRATAPDPAQVPLEAISMDVGSDEDVTVESADLVDHTWGVELRIVALGFDAGETFRVEFRTMDGRLVPAGEFRGVGTRPMTCFLQSATMREDVTQVLVTDESGDTVLSSDL</sequence>
<keyword evidence="3" id="KW-1133">Transmembrane helix</keyword>
<keyword evidence="2" id="KW-0804">Transcription</keyword>
<keyword evidence="6" id="KW-1185">Reference proteome</keyword>
<dbReference type="InterPro" id="IPR041916">
    <property type="entry name" value="Anti_sigma_zinc_sf"/>
</dbReference>
<name>A0ABS1L3M4_9ACTN</name>
<keyword evidence="3" id="KW-0472">Membrane</keyword>
<dbReference type="Gene3D" id="1.10.10.1320">
    <property type="entry name" value="Anti-sigma factor, zinc-finger domain"/>
    <property type="match status" value="1"/>
</dbReference>
<keyword evidence="3" id="KW-0812">Transmembrane</keyword>
<dbReference type="Proteomes" id="UP000636918">
    <property type="component" value="Unassembled WGS sequence"/>
</dbReference>
<dbReference type="Pfam" id="PF13490">
    <property type="entry name" value="zf-HC2"/>
    <property type="match status" value="1"/>
</dbReference>
<feature type="transmembrane region" description="Helical" evidence="3">
    <location>
        <begin position="109"/>
        <end position="129"/>
    </location>
</feature>
<reference evidence="5 6" key="1">
    <citation type="submission" date="2021-01" db="EMBL/GenBank/DDBJ databases">
        <title>Genome seq and assembly of Nocardiodes sp. G10.</title>
        <authorList>
            <person name="Chhetri G."/>
        </authorList>
    </citation>
    <scope>NUCLEOTIDE SEQUENCE [LARGE SCALE GENOMIC DNA]</scope>
    <source>
        <strain evidence="5 6">G10</strain>
    </source>
</reference>
<evidence type="ECO:0000256" key="3">
    <source>
        <dbReference type="SAM" id="Phobius"/>
    </source>
</evidence>
<evidence type="ECO:0000313" key="6">
    <source>
        <dbReference type="Proteomes" id="UP000636918"/>
    </source>
</evidence>
<organism evidence="5 6">
    <name type="scientific">Nocardioides baculatus</name>
    <dbReference type="NCBI Taxonomy" id="2801337"/>
    <lineage>
        <taxon>Bacteria</taxon>
        <taxon>Bacillati</taxon>
        <taxon>Actinomycetota</taxon>
        <taxon>Actinomycetes</taxon>
        <taxon>Propionibacteriales</taxon>
        <taxon>Nocardioidaceae</taxon>
        <taxon>Nocardioides</taxon>
    </lineage>
</organism>
<evidence type="ECO:0000256" key="1">
    <source>
        <dbReference type="ARBA" id="ARBA00023015"/>
    </source>
</evidence>
<dbReference type="InterPro" id="IPR027383">
    <property type="entry name" value="Znf_put"/>
</dbReference>